<dbReference type="PANTHER" id="PTHR23051">
    <property type="entry name" value="SOLUTE CARRIER FAMILY 35, MEMBER F5"/>
    <property type="match status" value="1"/>
</dbReference>
<dbReference type="RefSeq" id="XP_040155257.1">
    <property type="nucleotide sequence ID" value="XM_040299323.1"/>
</dbReference>
<accession>A0A182I6T8</accession>
<keyword evidence="5" id="KW-0472">Membrane</keyword>
<dbReference type="InterPro" id="IPR000620">
    <property type="entry name" value="EamA_dom"/>
</dbReference>
<dbReference type="VEuPathDB" id="VectorBase:AARA009292"/>
<dbReference type="RefSeq" id="XP_040155255.1">
    <property type="nucleotide sequence ID" value="XM_040299321.1"/>
</dbReference>
<dbReference type="RefSeq" id="XP_040155263.1">
    <property type="nucleotide sequence ID" value="XM_040299329.1"/>
</dbReference>
<dbReference type="PANTHER" id="PTHR23051:SF0">
    <property type="entry name" value="SOLUTE CARRIER FAMILY 35 MEMBER F5"/>
    <property type="match status" value="1"/>
</dbReference>
<keyword evidence="3" id="KW-0812">Transmembrane</keyword>
<dbReference type="RefSeq" id="XP_040155258.1">
    <property type="nucleotide sequence ID" value="XM_040299324.1"/>
</dbReference>
<evidence type="ECO:0000313" key="8">
    <source>
        <dbReference type="EnsemblMetazoa" id="AARA009292-PA"/>
    </source>
</evidence>
<feature type="domain" description="EamA" evidence="7">
    <location>
        <begin position="249"/>
        <end position="390"/>
    </location>
</feature>
<evidence type="ECO:0000256" key="6">
    <source>
        <dbReference type="ARBA" id="ARBA00040744"/>
    </source>
</evidence>
<dbReference type="SUPFAM" id="SSF103481">
    <property type="entry name" value="Multidrug resistance efflux transporter EmrE"/>
    <property type="match status" value="1"/>
</dbReference>
<dbReference type="RefSeq" id="XP_040155262.1">
    <property type="nucleotide sequence ID" value="XM_040299328.1"/>
</dbReference>
<dbReference type="RefSeq" id="XP_040155260.1">
    <property type="nucleotide sequence ID" value="XM_040299326.1"/>
</dbReference>
<comment type="similarity">
    <text evidence="2">Belongs to the SLC35F solute transporter family.</text>
</comment>
<evidence type="ECO:0000256" key="3">
    <source>
        <dbReference type="ARBA" id="ARBA00022692"/>
    </source>
</evidence>
<dbReference type="RefSeq" id="XP_040155261.1">
    <property type="nucleotide sequence ID" value="XM_040299327.1"/>
</dbReference>
<sequence length="440" mass="49702">MLNKAQKLVLGIVLLVLVDIIWVSSSELTKFLYENENYDKPFFCTYFKASMFTIYLIVLGLIAPWKESCNRNGNYSLMDTIEEDEGYYANGTSSLSDSSFVPIKTDAQVSGTESDDSSIRSVRFSKVAEVREMSPHEASEALMSRLSYAASLRVHRQKSHHKTARTALLFCVLWFIANYMFQLALEPSETAMVTLLSSSSSFFTLILAAMFPSSCGDKFTFSKCFAVLLSISGAVMVSMSEIDQPKMSRGIVLALLSAFFYASYLVLVKRKSDTEEKISIPLFFGFVGLWNLLLLWPLLFVLNFSQLEVFELPSRRQFIVLFLNGLIGTVLSEALWLWGCFLTSSLIGTVAISLQIPLAMLFDMVLHGKTYPLLFYLGSLPMFLSLVLVAFLVKFDDCDPLLKFGKLMYRRLWNCRKANVVRIPDLEEQHESLIDGSHEN</sequence>
<dbReference type="RefSeq" id="XP_040155256.1">
    <property type="nucleotide sequence ID" value="XM_040299322.1"/>
</dbReference>
<protein>
    <recommendedName>
        <fullName evidence="6">Solute carrier family 35 member F5</fullName>
    </recommendedName>
</protein>
<dbReference type="GO" id="GO:0016020">
    <property type="term" value="C:membrane"/>
    <property type="evidence" value="ECO:0007669"/>
    <property type="project" value="UniProtKB-SubCell"/>
</dbReference>
<dbReference type="AlphaFoldDB" id="A0A182I6T8"/>
<evidence type="ECO:0000256" key="2">
    <source>
        <dbReference type="ARBA" id="ARBA00007863"/>
    </source>
</evidence>
<evidence type="ECO:0000256" key="4">
    <source>
        <dbReference type="ARBA" id="ARBA00022989"/>
    </source>
</evidence>
<dbReference type="RefSeq" id="XP_040155259.1">
    <property type="nucleotide sequence ID" value="XM_040299325.1"/>
</dbReference>
<proteinExistence type="inferred from homology"/>
<organism evidence="8 9">
    <name type="scientific">Anopheles arabiensis</name>
    <name type="common">Mosquito</name>
    <dbReference type="NCBI Taxonomy" id="7173"/>
    <lineage>
        <taxon>Eukaryota</taxon>
        <taxon>Metazoa</taxon>
        <taxon>Ecdysozoa</taxon>
        <taxon>Arthropoda</taxon>
        <taxon>Hexapoda</taxon>
        <taxon>Insecta</taxon>
        <taxon>Pterygota</taxon>
        <taxon>Neoptera</taxon>
        <taxon>Endopterygota</taxon>
        <taxon>Diptera</taxon>
        <taxon>Nematocera</taxon>
        <taxon>Culicoidea</taxon>
        <taxon>Culicidae</taxon>
        <taxon>Anophelinae</taxon>
        <taxon>Anopheles</taxon>
    </lineage>
</organism>
<dbReference type="RefSeq" id="XP_040155264.1">
    <property type="nucleotide sequence ID" value="XM_040299330.1"/>
</dbReference>
<evidence type="ECO:0000259" key="7">
    <source>
        <dbReference type="Pfam" id="PF00892"/>
    </source>
</evidence>
<dbReference type="EnsemblMetazoa" id="AARA009292-RA">
    <property type="protein sequence ID" value="AARA009292-PA"/>
    <property type="gene ID" value="AARA009292"/>
</dbReference>
<keyword evidence="9" id="KW-1185">Reference proteome</keyword>
<dbReference type="VEuPathDB" id="VectorBase:AARA21_001379"/>
<reference evidence="8" key="1">
    <citation type="submission" date="2022-08" db="UniProtKB">
        <authorList>
            <consortium name="EnsemblMetazoa"/>
        </authorList>
    </citation>
    <scope>IDENTIFICATION</scope>
    <source>
        <strain evidence="8">Dongola</strain>
    </source>
</reference>
<dbReference type="Pfam" id="PF00892">
    <property type="entry name" value="EamA"/>
    <property type="match status" value="1"/>
</dbReference>
<name>A0A182I6T8_ANOAR</name>
<dbReference type="InterPro" id="IPR037185">
    <property type="entry name" value="EmrE-like"/>
</dbReference>
<keyword evidence="4" id="KW-1133">Transmembrane helix</keyword>
<evidence type="ECO:0000256" key="1">
    <source>
        <dbReference type="ARBA" id="ARBA00004141"/>
    </source>
</evidence>
<dbReference type="Proteomes" id="UP000075840">
    <property type="component" value="Unassembled WGS sequence"/>
</dbReference>
<evidence type="ECO:0000313" key="9">
    <source>
        <dbReference type="Proteomes" id="UP000075840"/>
    </source>
</evidence>
<comment type="subcellular location">
    <subcellularLocation>
        <location evidence="1">Membrane</location>
        <topology evidence="1">Multi-pass membrane protein</topology>
    </subcellularLocation>
</comment>
<evidence type="ECO:0000256" key="5">
    <source>
        <dbReference type="ARBA" id="ARBA00023136"/>
    </source>
</evidence>
<dbReference type="GeneID" id="120895743"/>
<dbReference type="EMBL" id="APCN01003701">
    <property type="status" value="NOT_ANNOTATED_CDS"/>
    <property type="molecule type" value="Genomic_DNA"/>
</dbReference>